<dbReference type="AlphaFoldDB" id="A0A9W7DFP5"/>
<dbReference type="GO" id="GO:0004721">
    <property type="term" value="F:phosphoprotein phosphatase activity"/>
    <property type="evidence" value="ECO:0007669"/>
    <property type="project" value="TreeGrafter"/>
</dbReference>
<evidence type="ECO:0000256" key="2">
    <source>
        <dbReference type="SAM" id="Phobius"/>
    </source>
</evidence>
<dbReference type="GO" id="GO:0019888">
    <property type="term" value="F:protein phosphatase regulator activity"/>
    <property type="evidence" value="ECO:0007669"/>
    <property type="project" value="InterPro"/>
</dbReference>
<evidence type="ECO:0000256" key="1">
    <source>
        <dbReference type="SAM" id="MobiDB-lite"/>
    </source>
</evidence>
<feature type="region of interest" description="Disordered" evidence="1">
    <location>
        <begin position="284"/>
        <end position="313"/>
    </location>
</feature>
<dbReference type="InterPro" id="IPR005605">
    <property type="entry name" value="Spo7"/>
</dbReference>
<dbReference type="GO" id="GO:0071595">
    <property type="term" value="C:Nem1-Spo7 phosphatase complex"/>
    <property type="evidence" value="ECO:0007669"/>
    <property type="project" value="TreeGrafter"/>
</dbReference>
<dbReference type="Pfam" id="PF03907">
    <property type="entry name" value="Spo7"/>
    <property type="match status" value="1"/>
</dbReference>
<feature type="region of interest" description="Disordered" evidence="1">
    <location>
        <begin position="108"/>
        <end position="142"/>
    </location>
</feature>
<dbReference type="GO" id="GO:0006998">
    <property type="term" value="P:nuclear envelope organization"/>
    <property type="evidence" value="ECO:0007669"/>
    <property type="project" value="TreeGrafter"/>
</dbReference>
<feature type="region of interest" description="Disordered" evidence="1">
    <location>
        <begin position="26"/>
        <end position="79"/>
    </location>
</feature>
<dbReference type="EMBL" id="BSXU01001053">
    <property type="protein sequence ID" value="GMG23229.1"/>
    <property type="molecule type" value="Genomic_DNA"/>
</dbReference>
<feature type="transmembrane region" description="Helical" evidence="2">
    <location>
        <begin position="322"/>
        <end position="340"/>
    </location>
</feature>
<dbReference type="PANTHER" id="PTHR28249">
    <property type="entry name" value="SPORULATION-SPECIFIC PROTEIN SPO7"/>
    <property type="match status" value="1"/>
</dbReference>
<name>A0A9W7DFP5_AMBMO</name>
<gene>
    <name evidence="3" type="ORF">Amon01_000275300</name>
</gene>
<dbReference type="OrthoDB" id="5599171at2759"/>
<sequence>MTSTSSDYAISSDSELWSLNSDRENYYASSNNNQINNNNTNNDNRRYHRYSRSVSSGSGSYDEDEFPSESSQTSFPSSPIESFVMSSDSYFSHQRDSFSEIRGRKLDVARGANSNQNHRRKVSDASSMRSNQDDPCGGLYITDSDQDLLRSQQRQQQTLGFVYSNGSSASLSGTASPQLGPTSRRSSYSSYTGSGSGRGSPNTPPRRRRSSARSESTNGSSEISETAKIFKNLLIMEESLRQESRYQSNLIKKYTTFLFCLLSVIVFCAYHLLNGNSNDGSDDFFTDPTSTSTSNSNDSTNNNSPSSSSSSTATTTSSYMTLVYQVFFTISLLTLVLFYLNGDYNRTIGRPRRFLNTTNKGIRQLNIRLVRVKIKLIDKCLDSLKFTLLFPTRLLKFQCRLILKIVRFEFVVVLLNWLIEFDVRLNMSRCCVVGVHDVKLVLNPRVFSTATREQWELYRNEFWNKETMRRRRVLLKEKDNF</sequence>
<dbReference type="PANTHER" id="PTHR28249:SF1">
    <property type="entry name" value="SPORULATION-SPECIFIC PROTEIN SPO7"/>
    <property type="match status" value="1"/>
</dbReference>
<keyword evidence="2" id="KW-0472">Membrane</keyword>
<evidence type="ECO:0000313" key="4">
    <source>
        <dbReference type="Proteomes" id="UP001165063"/>
    </source>
</evidence>
<organism evidence="3 4">
    <name type="scientific">Ambrosiozyma monospora</name>
    <name type="common">Yeast</name>
    <name type="synonym">Endomycopsis monosporus</name>
    <dbReference type="NCBI Taxonomy" id="43982"/>
    <lineage>
        <taxon>Eukaryota</taxon>
        <taxon>Fungi</taxon>
        <taxon>Dikarya</taxon>
        <taxon>Ascomycota</taxon>
        <taxon>Saccharomycotina</taxon>
        <taxon>Pichiomycetes</taxon>
        <taxon>Pichiales</taxon>
        <taxon>Pichiaceae</taxon>
        <taxon>Ambrosiozyma</taxon>
    </lineage>
</organism>
<accession>A0A9W7DFP5</accession>
<reference evidence="3" key="1">
    <citation type="submission" date="2023-04" db="EMBL/GenBank/DDBJ databases">
        <title>Ambrosiozyma monospora NBRC 1965.</title>
        <authorList>
            <person name="Ichikawa N."/>
            <person name="Sato H."/>
            <person name="Tonouchi N."/>
        </authorList>
    </citation>
    <scope>NUCLEOTIDE SEQUENCE</scope>
    <source>
        <strain evidence="3">NBRC 1965</strain>
    </source>
</reference>
<feature type="compositionally biased region" description="Low complexity" evidence="1">
    <location>
        <begin position="68"/>
        <end position="79"/>
    </location>
</feature>
<feature type="compositionally biased region" description="Low complexity" evidence="1">
    <location>
        <begin position="180"/>
        <end position="193"/>
    </location>
</feature>
<keyword evidence="2" id="KW-1133">Transmembrane helix</keyword>
<feature type="compositionally biased region" description="Low complexity" evidence="1">
    <location>
        <begin position="31"/>
        <end position="42"/>
    </location>
</feature>
<evidence type="ECO:0000313" key="3">
    <source>
        <dbReference type="EMBL" id="GMG23229.1"/>
    </source>
</evidence>
<feature type="compositionally biased region" description="Polar residues" evidence="1">
    <location>
        <begin position="166"/>
        <end position="179"/>
    </location>
</feature>
<protein>
    <submittedName>
        <fullName evidence="3">Unnamed protein product</fullName>
    </submittedName>
</protein>
<feature type="transmembrane region" description="Helical" evidence="2">
    <location>
        <begin position="254"/>
        <end position="273"/>
    </location>
</feature>
<keyword evidence="2" id="KW-0812">Transmembrane</keyword>
<comment type="caution">
    <text evidence="3">The sequence shown here is derived from an EMBL/GenBank/DDBJ whole genome shotgun (WGS) entry which is preliminary data.</text>
</comment>
<feature type="region of interest" description="Disordered" evidence="1">
    <location>
        <begin position="166"/>
        <end position="223"/>
    </location>
</feature>
<keyword evidence="4" id="KW-1185">Reference proteome</keyword>
<dbReference type="Proteomes" id="UP001165063">
    <property type="component" value="Unassembled WGS sequence"/>
</dbReference>
<proteinExistence type="predicted"/>
<feature type="compositionally biased region" description="Low complexity" evidence="1">
    <location>
        <begin position="286"/>
        <end position="313"/>
    </location>
</feature>